<feature type="compositionally biased region" description="Pro residues" evidence="1">
    <location>
        <begin position="151"/>
        <end position="160"/>
    </location>
</feature>
<dbReference type="HOGENOM" id="CLU_009764_0_0_1"/>
<dbReference type="OMA" id="NANALCW"/>
<reference evidence="3 4" key="1">
    <citation type="journal article" date="2008" name="Nature">
        <title>Genome analysis of the platypus reveals unique signatures of evolution.</title>
        <authorList>
            <person name="Warren W.C."/>
            <person name="Hillier L.W."/>
            <person name="Marshall Graves J.A."/>
            <person name="Birney E."/>
            <person name="Ponting C.P."/>
            <person name="Grutzner F."/>
            <person name="Belov K."/>
            <person name="Miller W."/>
            <person name="Clarke L."/>
            <person name="Chinwalla A.T."/>
            <person name="Yang S.P."/>
            <person name="Heger A."/>
            <person name="Locke D.P."/>
            <person name="Miethke P."/>
            <person name="Waters P.D."/>
            <person name="Veyrunes F."/>
            <person name="Fulton L."/>
            <person name="Fulton B."/>
            <person name="Graves T."/>
            <person name="Wallis J."/>
            <person name="Puente X.S."/>
            <person name="Lopez-Otin C."/>
            <person name="Ordonez G.R."/>
            <person name="Eichler E.E."/>
            <person name="Chen L."/>
            <person name="Cheng Z."/>
            <person name="Deakin J.E."/>
            <person name="Alsop A."/>
            <person name="Thompson K."/>
            <person name="Kirby P."/>
            <person name="Papenfuss A.T."/>
            <person name="Wakefield M.J."/>
            <person name="Olender T."/>
            <person name="Lancet D."/>
            <person name="Huttley G.A."/>
            <person name="Smit A.F."/>
            <person name="Pask A."/>
            <person name="Temple-Smith P."/>
            <person name="Batzer M.A."/>
            <person name="Walker J.A."/>
            <person name="Konkel M.K."/>
            <person name="Harris R.S."/>
            <person name="Whittington C.M."/>
            <person name="Wong E.S."/>
            <person name="Gemmell N.J."/>
            <person name="Buschiazzo E."/>
            <person name="Vargas Jentzsch I.M."/>
            <person name="Merkel A."/>
            <person name="Schmitz J."/>
            <person name="Zemann A."/>
            <person name="Churakov G."/>
            <person name="Kriegs J.O."/>
            <person name="Brosius J."/>
            <person name="Murchison E.P."/>
            <person name="Sachidanandam R."/>
            <person name="Smith C."/>
            <person name="Hannon G.J."/>
            <person name="Tsend-Ayush E."/>
            <person name="McMillan D."/>
            <person name="Attenborough R."/>
            <person name="Rens W."/>
            <person name="Ferguson-Smith M."/>
            <person name="Lefevre C.M."/>
            <person name="Sharp J.A."/>
            <person name="Nicholas K.R."/>
            <person name="Ray D.A."/>
            <person name="Kube M."/>
            <person name="Reinhardt R."/>
            <person name="Pringle T.H."/>
            <person name="Taylor J."/>
            <person name="Jones R.C."/>
            <person name="Nixon B."/>
            <person name="Dacheux J.L."/>
            <person name="Niwa H."/>
            <person name="Sekita Y."/>
            <person name="Huang X."/>
            <person name="Stark A."/>
            <person name="Kheradpour P."/>
            <person name="Kellis M."/>
            <person name="Flicek P."/>
            <person name="Chen Y."/>
            <person name="Webber C."/>
            <person name="Hardison R."/>
            <person name="Nelson J."/>
            <person name="Hallsworth-Pepin K."/>
            <person name="Delehaunty K."/>
            <person name="Markovic C."/>
            <person name="Minx P."/>
            <person name="Feng Y."/>
            <person name="Kremitzki C."/>
            <person name="Mitreva M."/>
            <person name="Glasscock J."/>
            <person name="Wylie T."/>
            <person name="Wohldmann P."/>
            <person name="Thiru P."/>
            <person name="Nhan M.N."/>
            <person name="Pohl C.S."/>
            <person name="Smith S.M."/>
            <person name="Hou S."/>
            <person name="Nefedov M."/>
            <person name="de Jong P.J."/>
            <person name="Renfree M.B."/>
            <person name="Mardis E.R."/>
            <person name="Wilson R.K."/>
        </authorList>
    </citation>
    <scope>NUCLEOTIDE SEQUENCE [LARGE SCALE GENOMIC DNA]</scope>
    <source>
        <strain evidence="3 4">Glennie</strain>
    </source>
</reference>
<dbReference type="PANTHER" id="PTHR15294:SF3">
    <property type="entry name" value="SUMO-SPECIFIC ISOPEPTIDASE USPL1"/>
    <property type="match status" value="1"/>
</dbReference>
<dbReference type="PROSITE" id="PS50235">
    <property type="entry name" value="USP_3"/>
    <property type="match status" value="1"/>
</dbReference>
<dbReference type="GO" id="GO:0030576">
    <property type="term" value="P:Cajal body organization"/>
    <property type="evidence" value="ECO:0000318"/>
    <property type="project" value="GO_Central"/>
</dbReference>
<dbReference type="PANTHER" id="PTHR15294">
    <property type="entry name" value="RETINOVIN-RELATED"/>
    <property type="match status" value="1"/>
</dbReference>
<dbReference type="RefSeq" id="XP_007666686.2">
    <property type="nucleotide sequence ID" value="XM_007668496.3"/>
</dbReference>
<feature type="region of interest" description="Disordered" evidence="1">
    <location>
        <begin position="508"/>
        <end position="573"/>
    </location>
</feature>
<accession>F7FZC2</accession>
<feature type="compositionally biased region" description="Low complexity" evidence="1">
    <location>
        <begin position="543"/>
        <end position="557"/>
    </location>
</feature>
<evidence type="ECO:0000313" key="4">
    <source>
        <dbReference type="Proteomes" id="UP000002279"/>
    </source>
</evidence>
<dbReference type="Proteomes" id="UP000002279">
    <property type="component" value="Chromosome 20"/>
</dbReference>
<evidence type="ECO:0000313" key="3">
    <source>
        <dbReference type="Ensembl" id="ENSOANP00000023194.3"/>
    </source>
</evidence>
<keyword evidence="4" id="KW-1185">Reference proteome</keyword>
<dbReference type="AlphaFoldDB" id="F7FZC2"/>
<dbReference type="STRING" id="9258.ENSOANP00000023194"/>
<feature type="compositionally biased region" description="Pro residues" evidence="1">
    <location>
        <begin position="925"/>
        <end position="935"/>
    </location>
</feature>
<dbReference type="Pfam" id="PF15499">
    <property type="entry name" value="Peptidase_C98"/>
    <property type="match status" value="1"/>
</dbReference>
<gene>
    <name evidence="3" type="primary">USPL1</name>
</gene>
<dbReference type="GeneID" id="100079306"/>
<feature type="region of interest" description="Disordered" evidence="1">
    <location>
        <begin position="766"/>
        <end position="892"/>
    </location>
</feature>
<reference evidence="3" key="2">
    <citation type="submission" date="2025-08" db="UniProtKB">
        <authorList>
            <consortium name="Ensembl"/>
        </authorList>
    </citation>
    <scope>IDENTIFICATION</scope>
    <source>
        <strain evidence="3">Glennie</strain>
    </source>
</reference>
<sequence>MDSPKTGNGLPVIGQGTGIGKSALHVVGSLGKAYDSAKIISECCPACKEKGQLKTLRTYQINFQESIVLCENPQCIYPLGYKPLNKILISSDLGSLQSQTNQSKRKLSETCLLIPSIEPPSKKAKSHPSIGGDQTSDSHPPPNHNGYRPCTTPPCVPILPPKNQGSPVSPAESPGPRGAEEANRAMRSPPGPSLATAGSPTALPPKAEASSTQLELPRPNKSPTSAEPPCLQWKNVFALCWLDCILSALVHLEKVRDAVTGQGPEQSPVFQELFARYGQANALASACQWTGPEDAGLPNMSSDLLSKAEVHLDEVRKNIFARLQPHLGCQLGKMESPVFAFPWILKMEPLIEKLFLSSFSWNFDCLQCGNKYQQRCVKSLATFTNVIPEWHPLNAVHIGPCNRCQDKSQRRKMVLEEVSSVFMLHFVEGLPSSDLQLYSFQFEGSFYQITCVIQYQVFKKHFVTWTSNSDGTWLECDDLNGPYCERHLRFGVPASEAHIVIWESRAHRAADPPPVPPAPGGASAGNAGAESRGDSASGRESDSAAAGAPPLLPSADAPGPPAGSPQGAAREPENDWLSGLEGLADTDVITLNLVEIQVDSEGNPSAGDSGGPAGISRGPGASSPPPTHPGALTDANPPLGVCTPPRVAVACPSPGQFNPPGAAPPDGDVLSLSPPPAQIPAPEAGETRSASPPAGPGRDAGVVPAPAGPRTAPRESLSKKRIDLTAGSRAPALKPPSSPTQSQPLKEQKKAFVGSWVKSMLTRTPSFMPSCASARPKERSGRKNSLQKVTDLHLPVKGASNFGGFIARGVRRDPPETVKKTPPSAGHPPPGVDPLSRVTSAPPPTGRDDPPAGRDLQPVAGGTPPKPGYNGNARQPSPGALRDPAENKTHKLRLKLLKKLKAKKDRLASLDRLAEAQQTGGKPPGETPGPPPQPGPREGGGESLQDLLEELQLQINVADRRPVASDPSPAGGLEHEEFLARLLSPAPTTAAFPEPPRAGEGDCGYLEMGGRRTPAPLPADQAGARDTPDPSGDHSYYSPVKGSQPGVHAGSPASGYRGRTVNPDSPFKADILEDFFTTSTLNSLASDPEDLPHFDDYLFENC</sequence>
<feature type="compositionally biased region" description="Basic and acidic residues" evidence="1">
    <location>
        <begin position="712"/>
        <end position="723"/>
    </location>
</feature>
<feature type="region of interest" description="Disordered" evidence="1">
    <location>
        <begin position="986"/>
        <end position="1064"/>
    </location>
</feature>
<feature type="region of interest" description="Disordered" evidence="1">
    <location>
        <begin position="117"/>
        <end position="227"/>
    </location>
</feature>
<protein>
    <submittedName>
        <fullName evidence="3">Ubiquitin specific peptidase like 1</fullName>
    </submittedName>
</protein>
<feature type="region of interest" description="Disordered" evidence="1">
    <location>
        <begin position="600"/>
        <end position="751"/>
    </location>
</feature>
<evidence type="ECO:0000259" key="2">
    <source>
        <dbReference type="PROSITE" id="PS50235"/>
    </source>
</evidence>
<dbReference type="FunCoup" id="F7FZC2">
    <property type="interactions" value="1599"/>
</dbReference>
<dbReference type="GO" id="GO:0032183">
    <property type="term" value="F:SUMO binding"/>
    <property type="evidence" value="ECO:0000318"/>
    <property type="project" value="GO_Central"/>
</dbReference>
<dbReference type="CTD" id="10208"/>
<reference evidence="3" key="3">
    <citation type="submission" date="2025-09" db="UniProtKB">
        <authorList>
            <consortium name="Ensembl"/>
        </authorList>
    </citation>
    <scope>IDENTIFICATION</scope>
    <source>
        <strain evidence="3">Glennie</strain>
    </source>
</reference>
<dbReference type="GO" id="GO:0016926">
    <property type="term" value="P:protein desumoylation"/>
    <property type="evidence" value="ECO:0000318"/>
    <property type="project" value="GO_Central"/>
</dbReference>
<dbReference type="Ensembl" id="ENSOANT00000023198.3">
    <property type="protein sequence ID" value="ENSOANP00000023194.3"/>
    <property type="gene ID" value="ENSOANG00000014720.3"/>
</dbReference>
<dbReference type="MEROPS" id="C98.001"/>
<dbReference type="InterPro" id="IPR029388">
    <property type="entry name" value="DUF4650"/>
</dbReference>
<dbReference type="Bgee" id="ENSOANG00000014720">
    <property type="expression patterns" value="Expressed in fibroblast and 7 other cell types or tissues"/>
</dbReference>
<dbReference type="InParanoid" id="F7FZC2"/>
<dbReference type="Pfam" id="PF15509">
    <property type="entry name" value="DUF4650"/>
    <property type="match status" value="1"/>
</dbReference>
<feature type="domain" description="USP" evidence="2">
    <location>
        <begin position="231"/>
        <end position="505"/>
    </location>
</feature>
<dbReference type="KEGG" id="oaa:100079306"/>
<dbReference type="InterPro" id="IPR028889">
    <property type="entry name" value="USP"/>
</dbReference>
<proteinExistence type="predicted"/>
<dbReference type="OrthoDB" id="6160353at2759"/>
<feature type="compositionally biased region" description="Basic and acidic residues" evidence="1">
    <location>
        <begin position="531"/>
        <end position="542"/>
    </location>
</feature>
<feature type="compositionally biased region" description="Basic and acidic residues" evidence="1">
    <location>
        <begin position="810"/>
        <end position="819"/>
    </location>
</feature>
<evidence type="ECO:0000256" key="1">
    <source>
        <dbReference type="SAM" id="MobiDB-lite"/>
    </source>
</evidence>
<dbReference type="eggNOG" id="ENOG502QRFM">
    <property type="taxonomic scope" value="Eukaryota"/>
</dbReference>
<dbReference type="InterPro" id="IPR033505">
    <property type="entry name" value="USPL1"/>
</dbReference>
<feature type="region of interest" description="Disordered" evidence="1">
    <location>
        <begin position="907"/>
        <end position="951"/>
    </location>
</feature>
<dbReference type="GeneTree" id="ENSGT00390000002316"/>
<organism evidence="3 4">
    <name type="scientific">Ornithorhynchus anatinus</name>
    <name type="common">Duckbill platypus</name>
    <dbReference type="NCBI Taxonomy" id="9258"/>
    <lineage>
        <taxon>Eukaryota</taxon>
        <taxon>Metazoa</taxon>
        <taxon>Chordata</taxon>
        <taxon>Craniata</taxon>
        <taxon>Vertebrata</taxon>
        <taxon>Euteleostomi</taxon>
        <taxon>Mammalia</taxon>
        <taxon>Monotremata</taxon>
        <taxon>Ornithorhynchidae</taxon>
        <taxon>Ornithorhynchus</taxon>
    </lineage>
</organism>
<dbReference type="GO" id="GO:0015030">
    <property type="term" value="C:Cajal body"/>
    <property type="evidence" value="ECO:0000318"/>
    <property type="project" value="GO_Central"/>
</dbReference>
<dbReference type="InterPro" id="IPR028890">
    <property type="entry name" value="Peptidase_C98"/>
</dbReference>
<name>F7FZC2_ORNAN</name>
<feature type="compositionally biased region" description="Low complexity" evidence="1">
    <location>
        <begin position="520"/>
        <end position="529"/>
    </location>
</feature>